<protein>
    <submittedName>
        <fullName evidence="1">Uncharacterized protein</fullName>
    </submittedName>
</protein>
<organism evidence="1 2">
    <name type="scientific">Diabrotica balteata</name>
    <name type="common">Banded cucumber beetle</name>
    <dbReference type="NCBI Taxonomy" id="107213"/>
    <lineage>
        <taxon>Eukaryota</taxon>
        <taxon>Metazoa</taxon>
        <taxon>Ecdysozoa</taxon>
        <taxon>Arthropoda</taxon>
        <taxon>Hexapoda</taxon>
        <taxon>Insecta</taxon>
        <taxon>Pterygota</taxon>
        <taxon>Neoptera</taxon>
        <taxon>Endopterygota</taxon>
        <taxon>Coleoptera</taxon>
        <taxon>Polyphaga</taxon>
        <taxon>Cucujiformia</taxon>
        <taxon>Chrysomeloidea</taxon>
        <taxon>Chrysomelidae</taxon>
        <taxon>Galerucinae</taxon>
        <taxon>Diabroticina</taxon>
        <taxon>Diabroticites</taxon>
        <taxon>Diabrotica</taxon>
    </lineage>
</organism>
<evidence type="ECO:0000313" key="2">
    <source>
        <dbReference type="Proteomes" id="UP001153709"/>
    </source>
</evidence>
<dbReference type="GO" id="GO:0001578">
    <property type="term" value="P:microtubule bundle formation"/>
    <property type="evidence" value="ECO:0007669"/>
    <property type="project" value="TreeGrafter"/>
</dbReference>
<proteinExistence type="predicted"/>
<dbReference type="GO" id="GO:0005874">
    <property type="term" value="C:microtubule"/>
    <property type="evidence" value="ECO:0007669"/>
    <property type="project" value="TreeGrafter"/>
</dbReference>
<evidence type="ECO:0000313" key="1">
    <source>
        <dbReference type="EMBL" id="CAG9829690.1"/>
    </source>
</evidence>
<dbReference type="OrthoDB" id="548799at2759"/>
<dbReference type="Proteomes" id="UP001153709">
    <property type="component" value="Chromosome 2"/>
</dbReference>
<dbReference type="GO" id="GO:0032273">
    <property type="term" value="P:positive regulation of protein polymerization"/>
    <property type="evidence" value="ECO:0007669"/>
    <property type="project" value="TreeGrafter"/>
</dbReference>
<dbReference type="GO" id="GO:0015631">
    <property type="term" value="F:tubulin binding"/>
    <property type="evidence" value="ECO:0007669"/>
    <property type="project" value="InterPro"/>
</dbReference>
<dbReference type="AlphaFoldDB" id="A0A9N9SX18"/>
<dbReference type="EMBL" id="OU898277">
    <property type="protein sequence ID" value="CAG9829690.1"/>
    <property type="molecule type" value="Genomic_DNA"/>
</dbReference>
<accession>A0A9N9SX18</accession>
<dbReference type="PANTHER" id="PTHR12932:SF9">
    <property type="entry name" value="TUBULIN POLYMERIZATION-PROMOTING PROTEIN HOMOLOG"/>
    <property type="match status" value="1"/>
</dbReference>
<keyword evidence="2" id="KW-1185">Reference proteome</keyword>
<reference evidence="1" key="1">
    <citation type="submission" date="2022-01" db="EMBL/GenBank/DDBJ databases">
        <authorList>
            <person name="King R."/>
        </authorList>
    </citation>
    <scope>NUCLEOTIDE SEQUENCE</scope>
</reference>
<dbReference type="Pfam" id="PF05517">
    <property type="entry name" value="p25-alpha"/>
    <property type="match status" value="1"/>
</dbReference>
<sequence length="68" mass="7204">MVSCGPLTTPGASSSTMKVAAALDRLTDTSKYTGTYKQTFGDTGKGKGITEKKDIVDSSGYVRGFQYK</sequence>
<gene>
    <name evidence="1" type="ORF">DIABBA_LOCUS3460</name>
</gene>
<dbReference type="InterPro" id="IPR008907">
    <property type="entry name" value="TPP/p25"/>
</dbReference>
<dbReference type="GO" id="GO:0046785">
    <property type="term" value="P:microtubule polymerization"/>
    <property type="evidence" value="ECO:0007669"/>
    <property type="project" value="InterPro"/>
</dbReference>
<name>A0A9N9SX18_DIABA</name>
<dbReference type="PANTHER" id="PTHR12932">
    <property type="entry name" value="P25 ALPHA-RELATED"/>
    <property type="match status" value="1"/>
</dbReference>